<dbReference type="EMBL" id="JACEIK010003587">
    <property type="protein sequence ID" value="MCD9642325.1"/>
    <property type="molecule type" value="Genomic_DNA"/>
</dbReference>
<name>A0ABS8V805_DATST</name>
<proteinExistence type="predicted"/>
<comment type="caution">
    <text evidence="1">The sequence shown here is derived from an EMBL/GenBank/DDBJ whole genome shotgun (WGS) entry which is preliminary data.</text>
</comment>
<accession>A0ABS8V805</accession>
<evidence type="ECO:0000313" key="1">
    <source>
        <dbReference type="EMBL" id="MCD9642325.1"/>
    </source>
</evidence>
<reference evidence="1 2" key="1">
    <citation type="journal article" date="2021" name="BMC Genomics">
        <title>Datura genome reveals duplications of psychoactive alkaloid biosynthetic genes and high mutation rate following tissue culture.</title>
        <authorList>
            <person name="Rajewski A."/>
            <person name="Carter-House D."/>
            <person name="Stajich J."/>
            <person name="Litt A."/>
        </authorList>
    </citation>
    <scope>NUCLEOTIDE SEQUENCE [LARGE SCALE GENOMIC DNA]</scope>
    <source>
        <strain evidence="1">AR-01</strain>
    </source>
</reference>
<evidence type="ECO:0000313" key="2">
    <source>
        <dbReference type="Proteomes" id="UP000823775"/>
    </source>
</evidence>
<evidence type="ECO:0008006" key="3">
    <source>
        <dbReference type="Google" id="ProtNLM"/>
    </source>
</evidence>
<keyword evidence="2" id="KW-1185">Reference proteome</keyword>
<gene>
    <name evidence="1" type="ORF">HAX54_029036</name>
</gene>
<organism evidence="1 2">
    <name type="scientific">Datura stramonium</name>
    <name type="common">Jimsonweed</name>
    <name type="synonym">Common thornapple</name>
    <dbReference type="NCBI Taxonomy" id="4076"/>
    <lineage>
        <taxon>Eukaryota</taxon>
        <taxon>Viridiplantae</taxon>
        <taxon>Streptophyta</taxon>
        <taxon>Embryophyta</taxon>
        <taxon>Tracheophyta</taxon>
        <taxon>Spermatophyta</taxon>
        <taxon>Magnoliopsida</taxon>
        <taxon>eudicotyledons</taxon>
        <taxon>Gunneridae</taxon>
        <taxon>Pentapetalae</taxon>
        <taxon>asterids</taxon>
        <taxon>lamiids</taxon>
        <taxon>Solanales</taxon>
        <taxon>Solanaceae</taxon>
        <taxon>Solanoideae</taxon>
        <taxon>Datureae</taxon>
        <taxon>Datura</taxon>
    </lineage>
</organism>
<protein>
    <recommendedName>
        <fullName evidence="3">FBD domain-containing protein</fullName>
    </recommendedName>
</protein>
<dbReference type="Proteomes" id="UP000823775">
    <property type="component" value="Unassembled WGS sequence"/>
</dbReference>
<sequence length="146" mass="16606">MADSFVQHLLSRYTNEDEQIKRFMTHNFNFSLLHLKTIKVINFDGPLSGNKFVVPLVKYLLNNAIVLEKFVIAAKFEGSDVSQDYELEGRMLWRLLTLGVLLTEEGTDLDVAPVIESIPLHVSQDLSTNPFENAAKHSTNEEEELL</sequence>